<dbReference type="InterPro" id="IPR012347">
    <property type="entry name" value="Ferritin-like"/>
</dbReference>
<protein>
    <recommendedName>
        <fullName evidence="1">Iminophenyl-pyruvate dimer synthase domain-containing protein</fullName>
    </recommendedName>
</protein>
<sequence>MRTAPPPDAPAGVTAAPARFDEPPFRVPRDRADLHAFLPAALLVTGYPALLPYSRDKVPAALRHFGTEALDTFLHIERPEYVAKPPGHPSVAGDTGWTSIGQFCNTSRAGLVRLTAELGEAALFSGDRRRQAGPEDFYNSGGEVFPVTGLASAVSGEDAYAIDPAARAADYPPGSAVRRARGLHASATYEITEELLARARRSLR</sequence>
<reference evidence="2 3" key="1">
    <citation type="submission" date="2018-03" db="EMBL/GenBank/DDBJ databases">
        <title>Chitinolytic properties of Streptosporangium nondiastaticum TBG75A20.</title>
        <authorList>
            <person name="Gayathri V."/>
            <person name="Shiburaj S."/>
        </authorList>
    </citation>
    <scope>NUCLEOTIDE SEQUENCE [LARGE SCALE GENOMIC DNA]</scope>
    <source>
        <strain evidence="2 3">TBG75A20</strain>
    </source>
</reference>
<gene>
    <name evidence="2" type="ORF">B7P34_20495</name>
</gene>
<dbReference type="Gene3D" id="1.20.1260.10">
    <property type="match status" value="1"/>
</dbReference>
<name>A0A9X7PGE6_9ACTN</name>
<comment type="caution">
    <text evidence="2">The sequence shown here is derived from an EMBL/GenBank/DDBJ whole genome shotgun (WGS) entry which is preliminary data.</text>
</comment>
<keyword evidence="3" id="KW-1185">Reference proteome</keyword>
<dbReference type="EMBL" id="PXWG01000057">
    <property type="protein sequence ID" value="PSJ26903.1"/>
    <property type="molecule type" value="Genomic_DNA"/>
</dbReference>
<dbReference type="OrthoDB" id="9800162at2"/>
<evidence type="ECO:0000313" key="3">
    <source>
        <dbReference type="Proteomes" id="UP000242427"/>
    </source>
</evidence>
<proteinExistence type="predicted"/>
<dbReference type="RefSeq" id="WP_106678478.1">
    <property type="nucleotide sequence ID" value="NZ_PXWG01000057.1"/>
</dbReference>
<feature type="domain" description="Iminophenyl-pyruvate dimer synthase" evidence="1">
    <location>
        <begin position="44"/>
        <end position="154"/>
    </location>
</feature>
<accession>A0A9X7PGE6</accession>
<dbReference type="InterPro" id="IPR026820">
    <property type="entry name" value="VioB/RebD_dom"/>
</dbReference>
<evidence type="ECO:0000313" key="2">
    <source>
        <dbReference type="EMBL" id="PSJ26903.1"/>
    </source>
</evidence>
<dbReference type="AlphaFoldDB" id="A0A9X7PGE6"/>
<dbReference type="Proteomes" id="UP000242427">
    <property type="component" value="Unassembled WGS sequence"/>
</dbReference>
<dbReference type="Pfam" id="PF12902">
    <property type="entry name" value="Ferritin-like"/>
    <property type="match status" value="1"/>
</dbReference>
<organism evidence="2 3">
    <name type="scientific">Streptosporangium nondiastaticum</name>
    <dbReference type="NCBI Taxonomy" id="35764"/>
    <lineage>
        <taxon>Bacteria</taxon>
        <taxon>Bacillati</taxon>
        <taxon>Actinomycetota</taxon>
        <taxon>Actinomycetes</taxon>
        <taxon>Streptosporangiales</taxon>
        <taxon>Streptosporangiaceae</taxon>
        <taxon>Streptosporangium</taxon>
    </lineage>
</organism>
<evidence type="ECO:0000259" key="1">
    <source>
        <dbReference type="Pfam" id="PF12902"/>
    </source>
</evidence>